<keyword evidence="2" id="KW-0472">Membrane</keyword>
<comment type="caution">
    <text evidence="3">The sequence shown here is derived from an EMBL/GenBank/DDBJ whole genome shotgun (WGS) entry which is preliminary data.</text>
</comment>
<feature type="transmembrane region" description="Helical" evidence="2">
    <location>
        <begin position="133"/>
        <end position="151"/>
    </location>
</feature>
<accession>A0A1W0WNA9</accession>
<gene>
    <name evidence="3" type="ORF">BV898_09215</name>
</gene>
<keyword evidence="2" id="KW-1133">Transmembrane helix</keyword>
<evidence type="ECO:0000256" key="1">
    <source>
        <dbReference type="SAM" id="MobiDB-lite"/>
    </source>
</evidence>
<feature type="transmembrane region" description="Helical" evidence="2">
    <location>
        <begin position="451"/>
        <end position="471"/>
    </location>
</feature>
<dbReference type="PANTHER" id="PTHR19346">
    <property type="entry name" value="SUGAR PHOSPHATE TRANSPORTER DOMAIN-CONTAINING PROTEIN"/>
    <property type="match status" value="1"/>
</dbReference>
<dbReference type="InterPro" id="IPR037185">
    <property type="entry name" value="EmrE-like"/>
</dbReference>
<name>A0A1W0WNA9_HYPEX</name>
<evidence type="ECO:0000313" key="3">
    <source>
        <dbReference type="EMBL" id="OQV16704.1"/>
    </source>
</evidence>
<feature type="transmembrane region" description="Helical" evidence="2">
    <location>
        <begin position="246"/>
        <end position="269"/>
    </location>
</feature>
<sequence length="505" mass="55212">MDRRSDSAAVRQGPGIDAIEGNDEEKQLIQSELPEAEARQGPGLDAVEEKDEENKCIGGELPETTARQGPEVYAIEENEKKRLIRRELTEAAGDVVALSEKDRMLLNETNLPSSAITIEIAEEKPKVPFWRNWKFLALAVAILAYNMLSAVADAQFSKLVNSPTFSGPFFLLWYITAIRAFTFPVYLLIRTPRDLNGRRRDLESIKTSAAGTSSTWVKLSVIIRDIYREAQSVFGPAGLTWKSGTLYLVPFAVLWNITNGFFYVALTFAEVSECVVISSSSTIFVYIICWIFLKEKFLLFKLCGVVICTAGVVLTVCSSGVTIGASNSSLIAAAFVLLSSLSLAVQTVGFKRYLGSPNICQIALFQSLACIASLALISPVFVALKFTGIEFWDMDTAPFGLMSLTGVISSTSALSYYVGISFVSPIFMSLSKPLQIMTNNGIDIGVKGIPFGIYHGIGAGLVILGFLMLLLPNALVSLEIRTFVIKLRPVRRKVSVEQGTSLEEL</sequence>
<dbReference type="InterPro" id="IPR026505">
    <property type="entry name" value="Solute_c_fam_35_mem_F3/F4"/>
</dbReference>
<feature type="transmembrane region" description="Helical" evidence="2">
    <location>
        <begin position="171"/>
        <end position="189"/>
    </location>
</feature>
<reference evidence="4" key="1">
    <citation type="submission" date="2017-01" db="EMBL/GenBank/DDBJ databases">
        <title>Comparative genomics of anhydrobiosis in the tardigrade Hypsibius dujardini.</title>
        <authorList>
            <person name="Yoshida Y."/>
            <person name="Koutsovoulos G."/>
            <person name="Laetsch D."/>
            <person name="Stevens L."/>
            <person name="Kumar S."/>
            <person name="Horikawa D."/>
            <person name="Ishino K."/>
            <person name="Komine S."/>
            <person name="Tomita M."/>
            <person name="Blaxter M."/>
            <person name="Arakawa K."/>
        </authorList>
    </citation>
    <scope>NUCLEOTIDE SEQUENCE [LARGE SCALE GENOMIC DNA]</scope>
    <source>
        <strain evidence="4">Z151</strain>
    </source>
</reference>
<feature type="transmembrane region" description="Helical" evidence="2">
    <location>
        <begin position="329"/>
        <end position="350"/>
    </location>
</feature>
<dbReference type="EMBL" id="MTYJ01000071">
    <property type="protein sequence ID" value="OQV16704.1"/>
    <property type="molecule type" value="Genomic_DNA"/>
</dbReference>
<feature type="region of interest" description="Disordered" evidence="1">
    <location>
        <begin position="1"/>
        <end position="53"/>
    </location>
</feature>
<feature type="transmembrane region" description="Helical" evidence="2">
    <location>
        <begin position="275"/>
        <end position="293"/>
    </location>
</feature>
<proteinExistence type="predicted"/>
<feature type="transmembrane region" description="Helical" evidence="2">
    <location>
        <begin position="404"/>
        <end position="430"/>
    </location>
</feature>
<keyword evidence="2" id="KW-0812">Transmembrane</keyword>
<dbReference type="SUPFAM" id="SSF103481">
    <property type="entry name" value="Multidrug resistance efflux transporter EmrE"/>
    <property type="match status" value="1"/>
</dbReference>
<dbReference type="PANTHER" id="PTHR19346:SF4">
    <property type="entry name" value="SUGAR PHOSPHATE TRANSPORTER DOMAIN-CONTAINING PROTEIN"/>
    <property type="match status" value="1"/>
</dbReference>
<organism evidence="3 4">
    <name type="scientific">Hypsibius exemplaris</name>
    <name type="common">Freshwater tardigrade</name>
    <dbReference type="NCBI Taxonomy" id="2072580"/>
    <lineage>
        <taxon>Eukaryota</taxon>
        <taxon>Metazoa</taxon>
        <taxon>Ecdysozoa</taxon>
        <taxon>Tardigrada</taxon>
        <taxon>Eutardigrada</taxon>
        <taxon>Parachela</taxon>
        <taxon>Hypsibioidea</taxon>
        <taxon>Hypsibiidae</taxon>
        <taxon>Hypsibius</taxon>
    </lineage>
</organism>
<dbReference type="Proteomes" id="UP000192578">
    <property type="component" value="Unassembled WGS sequence"/>
</dbReference>
<dbReference type="OrthoDB" id="10062838at2759"/>
<evidence type="ECO:0000256" key="2">
    <source>
        <dbReference type="SAM" id="Phobius"/>
    </source>
</evidence>
<evidence type="ECO:0000313" key="4">
    <source>
        <dbReference type="Proteomes" id="UP000192578"/>
    </source>
</evidence>
<protein>
    <submittedName>
        <fullName evidence="3">Uncharacterized protein</fullName>
    </submittedName>
</protein>
<feature type="transmembrane region" description="Helical" evidence="2">
    <location>
        <begin position="298"/>
        <end position="323"/>
    </location>
</feature>
<keyword evidence="4" id="KW-1185">Reference proteome</keyword>
<feature type="transmembrane region" description="Helical" evidence="2">
    <location>
        <begin position="362"/>
        <end position="384"/>
    </location>
</feature>
<dbReference type="AlphaFoldDB" id="A0A1W0WNA9"/>